<gene>
    <name evidence="5" type="ORF">NCTC10975_05142</name>
</gene>
<reference evidence="5 6" key="1">
    <citation type="submission" date="2018-06" db="EMBL/GenBank/DDBJ databases">
        <authorList>
            <consortium name="Pathogen Informatics"/>
            <person name="Doyle S."/>
        </authorList>
    </citation>
    <scope>NUCLEOTIDE SEQUENCE [LARGE SCALE GENOMIC DNA]</scope>
    <source>
        <strain evidence="5 6">NCTC10975</strain>
    </source>
</reference>
<evidence type="ECO:0000256" key="1">
    <source>
        <dbReference type="ARBA" id="ARBA00022908"/>
    </source>
</evidence>
<dbReference type="AlphaFoldDB" id="A0A2X2C8X6"/>
<proteinExistence type="predicted"/>
<keyword evidence="2 3" id="KW-0238">DNA-binding</keyword>
<dbReference type="InterPro" id="IPR044068">
    <property type="entry name" value="CB"/>
</dbReference>
<dbReference type="SUPFAM" id="SSF56349">
    <property type="entry name" value="DNA breaking-rejoining enzymes"/>
    <property type="match status" value="1"/>
</dbReference>
<name>A0A2X2C8X6_PROMI</name>
<dbReference type="Gene3D" id="1.10.150.130">
    <property type="match status" value="1"/>
</dbReference>
<evidence type="ECO:0000313" key="6">
    <source>
        <dbReference type="Proteomes" id="UP000251485"/>
    </source>
</evidence>
<keyword evidence="1" id="KW-0229">DNA integration</keyword>
<feature type="domain" description="Core-binding (CB)" evidence="4">
    <location>
        <begin position="8"/>
        <end position="100"/>
    </location>
</feature>
<dbReference type="GO" id="GO:0003677">
    <property type="term" value="F:DNA binding"/>
    <property type="evidence" value="ECO:0007669"/>
    <property type="project" value="UniProtKB-UniRule"/>
</dbReference>
<dbReference type="PROSITE" id="PS51900">
    <property type="entry name" value="CB"/>
    <property type="match status" value="1"/>
</dbReference>
<sequence length="181" mass="21586">MKDNHSSDEHQQKVDVWEQMLSNYFYNKVLRPDTEKTYRKMVRLFLRYCGVCENALPLPDEVTHEHVLRWRRNELNIQKVRERTWNTKTRHMQSLYNYWIKKGIVSLKENPFSETQIEPGEKQKKVYTQSQLRTIYRILEQFQQQENMLPPDQAHFQACAGLSHSILVCCAGNAEADGYSF</sequence>
<organism evidence="5 6">
    <name type="scientific">Proteus mirabilis</name>
    <dbReference type="NCBI Taxonomy" id="584"/>
    <lineage>
        <taxon>Bacteria</taxon>
        <taxon>Pseudomonadati</taxon>
        <taxon>Pseudomonadota</taxon>
        <taxon>Gammaproteobacteria</taxon>
        <taxon>Enterobacterales</taxon>
        <taxon>Morganellaceae</taxon>
        <taxon>Proteus</taxon>
    </lineage>
</organism>
<dbReference type="InterPro" id="IPR011010">
    <property type="entry name" value="DNA_brk_join_enz"/>
</dbReference>
<evidence type="ECO:0000256" key="3">
    <source>
        <dbReference type="PROSITE-ProRule" id="PRU01248"/>
    </source>
</evidence>
<evidence type="ECO:0000313" key="5">
    <source>
        <dbReference type="EMBL" id="SPZ03768.1"/>
    </source>
</evidence>
<evidence type="ECO:0000259" key="4">
    <source>
        <dbReference type="PROSITE" id="PS51900"/>
    </source>
</evidence>
<dbReference type="Proteomes" id="UP000251485">
    <property type="component" value="Unassembled WGS sequence"/>
</dbReference>
<protein>
    <submittedName>
        <fullName evidence="5">Phage integrase</fullName>
    </submittedName>
</protein>
<dbReference type="EMBL" id="UAUE01000037">
    <property type="protein sequence ID" value="SPZ03768.1"/>
    <property type="molecule type" value="Genomic_DNA"/>
</dbReference>
<accession>A0A2X2C8X6</accession>
<evidence type="ECO:0000256" key="2">
    <source>
        <dbReference type="ARBA" id="ARBA00023125"/>
    </source>
</evidence>
<dbReference type="GO" id="GO:0015074">
    <property type="term" value="P:DNA integration"/>
    <property type="evidence" value="ECO:0007669"/>
    <property type="project" value="UniProtKB-KW"/>
</dbReference>
<dbReference type="InterPro" id="IPR010998">
    <property type="entry name" value="Integrase_recombinase_N"/>
</dbReference>